<dbReference type="RefSeq" id="WP_002697806.1">
    <property type="nucleotide sequence ID" value="NZ_AAWS01000015.1"/>
</dbReference>
<gene>
    <name evidence="2" type="ORF">M23134_04399</name>
</gene>
<proteinExistence type="predicted"/>
<feature type="chain" id="PRO_5002641531" evidence="1">
    <location>
        <begin position="20"/>
        <end position="159"/>
    </location>
</feature>
<reference evidence="2 3" key="1">
    <citation type="submission" date="2007-01" db="EMBL/GenBank/DDBJ databases">
        <authorList>
            <person name="Haygood M."/>
            <person name="Podell S."/>
            <person name="Anderson C."/>
            <person name="Hopkinson B."/>
            <person name="Roe K."/>
            <person name="Barbeau K."/>
            <person name="Gaasterland T."/>
            <person name="Ferriera S."/>
            <person name="Johnson J."/>
            <person name="Kravitz S."/>
            <person name="Beeson K."/>
            <person name="Sutton G."/>
            <person name="Rogers Y.-H."/>
            <person name="Friedman R."/>
            <person name="Frazier M."/>
            <person name="Venter J.C."/>
        </authorList>
    </citation>
    <scope>NUCLEOTIDE SEQUENCE [LARGE SCALE GENOMIC DNA]</scope>
    <source>
        <strain evidence="2 3">ATCC 23134</strain>
    </source>
</reference>
<feature type="signal peptide" evidence="1">
    <location>
        <begin position="1"/>
        <end position="19"/>
    </location>
</feature>
<dbReference type="EMBL" id="AAWS01000015">
    <property type="protein sequence ID" value="EAY28552.1"/>
    <property type="molecule type" value="Genomic_DNA"/>
</dbReference>
<organism evidence="2 3">
    <name type="scientific">Microscilla marina ATCC 23134</name>
    <dbReference type="NCBI Taxonomy" id="313606"/>
    <lineage>
        <taxon>Bacteria</taxon>
        <taxon>Pseudomonadati</taxon>
        <taxon>Bacteroidota</taxon>
        <taxon>Cytophagia</taxon>
        <taxon>Cytophagales</taxon>
        <taxon>Microscillaceae</taxon>
        <taxon>Microscilla</taxon>
    </lineage>
</organism>
<keyword evidence="1" id="KW-0732">Signal</keyword>
<comment type="caution">
    <text evidence="2">The sequence shown here is derived from an EMBL/GenBank/DDBJ whole genome shotgun (WGS) entry which is preliminary data.</text>
</comment>
<dbReference type="AlphaFoldDB" id="A1ZM20"/>
<accession>A1ZM20</accession>
<evidence type="ECO:0000313" key="3">
    <source>
        <dbReference type="Proteomes" id="UP000004095"/>
    </source>
</evidence>
<sequence>MKKLILISMALFLVQIALGQQEQKKTIIKFVADGKEVKLNNDFKVCFELTDTIQTTIIKPVIKNNSFFMPNLDKHRRWVMVFKYKNHLPYFIIYLRAIENETITVITEQEKMSEYFAKATGRKNKRIYYLSIPRKAGKPIRMKSNDPEKFRDELLKLID</sequence>
<keyword evidence="3" id="KW-1185">Reference proteome</keyword>
<name>A1ZM20_MICM2</name>
<protein>
    <submittedName>
        <fullName evidence="2">Uncharacterized protein</fullName>
    </submittedName>
</protein>
<evidence type="ECO:0000256" key="1">
    <source>
        <dbReference type="SAM" id="SignalP"/>
    </source>
</evidence>
<dbReference type="Proteomes" id="UP000004095">
    <property type="component" value="Unassembled WGS sequence"/>
</dbReference>
<evidence type="ECO:0000313" key="2">
    <source>
        <dbReference type="EMBL" id="EAY28552.1"/>
    </source>
</evidence>